<name>A0A938YMQ0_9ACTN</name>
<dbReference type="InterPro" id="IPR034746">
    <property type="entry name" value="POTRA"/>
</dbReference>
<keyword evidence="12" id="KW-1185">Reference proteome</keyword>
<feature type="domain" description="POTRA" evidence="10">
    <location>
        <begin position="95"/>
        <end position="163"/>
    </location>
</feature>
<dbReference type="GO" id="GO:0005886">
    <property type="term" value="C:plasma membrane"/>
    <property type="evidence" value="ECO:0007669"/>
    <property type="project" value="TreeGrafter"/>
</dbReference>
<evidence type="ECO:0000313" key="11">
    <source>
        <dbReference type="EMBL" id="MBM9477528.1"/>
    </source>
</evidence>
<evidence type="ECO:0000256" key="7">
    <source>
        <dbReference type="ARBA" id="ARBA00023306"/>
    </source>
</evidence>
<evidence type="ECO:0000256" key="9">
    <source>
        <dbReference type="SAM" id="Phobius"/>
    </source>
</evidence>
<keyword evidence="2" id="KW-1003">Cell membrane</keyword>
<dbReference type="RefSeq" id="WP_205257620.1">
    <property type="nucleotide sequence ID" value="NZ_BAAAPV010000003.1"/>
</dbReference>
<feature type="compositionally biased region" description="Acidic residues" evidence="8">
    <location>
        <begin position="1"/>
        <end position="12"/>
    </location>
</feature>
<dbReference type="GO" id="GO:0051301">
    <property type="term" value="P:cell division"/>
    <property type="evidence" value="ECO:0007669"/>
    <property type="project" value="UniProtKB-KW"/>
</dbReference>
<keyword evidence="6 9" id="KW-0472">Membrane</keyword>
<keyword evidence="4 9" id="KW-0812">Transmembrane</keyword>
<keyword evidence="3" id="KW-0132">Cell division</keyword>
<dbReference type="PANTHER" id="PTHR37820">
    <property type="entry name" value="CELL DIVISION PROTEIN DIVIB"/>
    <property type="match status" value="1"/>
</dbReference>
<evidence type="ECO:0000259" key="10">
    <source>
        <dbReference type="PROSITE" id="PS51779"/>
    </source>
</evidence>
<accession>A0A938YMQ0</accession>
<evidence type="ECO:0000256" key="5">
    <source>
        <dbReference type="ARBA" id="ARBA00022989"/>
    </source>
</evidence>
<dbReference type="Proteomes" id="UP000663801">
    <property type="component" value="Unassembled WGS sequence"/>
</dbReference>
<dbReference type="PANTHER" id="PTHR37820:SF1">
    <property type="entry name" value="CELL DIVISION PROTEIN FTSQ"/>
    <property type="match status" value="1"/>
</dbReference>
<dbReference type="AlphaFoldDB" id="A0A938YMQ0"/>
<dbReference type="InterPro" id="IPR005548">
    <property type="entry name" value="Cell_div_FtsQ/DivIB_C"/>
</dbReference>
<protein>
    <submittedName>
        <fullName evidence="11">FtsQ-type POTRA domain-containing protein</fullName>
    </submittedName>
</protein>
<evidence type="ECO:0000256" key="8">
    <source>
        <dbReference type="SAM" id="MobiDB-lite"/>
    </source>
</evidence>
<keyword evidence="7" id="KW-0131">Cell cycle</keyword>
<dbReference type="Pfam" id="PF03799">
    <property type="entry name" value="FtsQ_DivIB_C"/>
    <property type="match status" value="1"/>
</dbReference>
<keyword evidence="5 9" id="KW-1133">Transmembrane helix</keyword>
<dbReference type="PROSITE" id="PS51779">
    <property type="entry name" value="POTRA"/>
    <property type="match status" value="1"/>
</dbReference>
<feature type="region of interest" description="Disordered" evidence="8">
    <location>
        <begin position="1"/>
        <end position="63"/>
    </location>
</feature>
<dbReference type="Gene3D" id="3.10.20.310">
    <property type="entry name" value="membrane protein fhac"/>
    <property type="match status" value="1"/>
</dbReference>
<evidence type="ECO:0000256" key="2">
    <source>
        <dbReference type="ARBA" id="ARBA00022475"/>
    </source>
</evidence>
<evidence type="ECO:0000256" key="1">
    <source>
        <dbReference type="ARBA" id="ARBA00004370"/>
    </source>
</evidence>
<dbReference type="InterPro" id="IPR013685">
    <property type="entry name" value="POTRA_FtsQ_type"/>
</dbReference>
<dbReference type="EMBL" id="JAERWL010000010">
    <property type="protein sequence ID" value="MBM9477528.1"/>
    <property type="molecule type" value="Genomic_DNA"/>
</dbReference>
<comment type="caution">
    <text evidence="11">The sequence shown here is derived from an EMBL/GenBank/DDBJ whole genome shotgun (WGS) entry which is preliminary data.</text>
</comment>
<evidence type="ECO:0000313" key="12">
    <source>
        <dbReference type="Proteomes" id="UP000663801"/>
    </source>
</evidence>
<gene>
    <name evidence="11" type="ORF">JL107_13845</name>
</gene>
<evidence type="ECO:0000256" key="3">
    <source>
        <dbReference type="ARBA" id="ARBA00022618"/>
    </source>
</evidence>
<dbReference type="InterPro" id="IPR050487">
    <property type="entry name" value="FtsQ_DivIB"/>
</dbReference>
<comment type="subcellular location">
    <subcellularLocation>
        <location evidence="1">Membrane</location>
    </subcellularLocation>
</comment>
<feature type="transmembrane region" description="Helical" evidence="9">
    <location>
        <begin position="69"/>
        <end position="91"/>
    </location>
</feature>
<reference evidence="11" key="1">
    <citation type="submission" date="2021-01" db="EMBL/GenBank/DDBJ databases">
        <title>KCTC 19127 draft genome.</title>
        <authorList>
            <person name="An D."/>
        </authorList>
    </citation>
    <scope>NUCLEOTIDE SEQUENCE</scope>
    <source>
        <strain evidence="11">KCTC 19127</strain>
    </source>
</reference>
<dbReference type="Pfam" id="PF08478">
    <property type="entry name" value="POTRA_1"/>
    <property type="match status" value="1"/>
</dbReference>
<organism evidence="11 12">
    <name type="scientific">Nakamurella flavida</name>
    <dbReference type="NCBI Taxonomy" id="363630"/>
    <lineage>
        <taxon>Bacteria</taxon>
        <taxon>Bacillati</taxon>
        <taxon>Actinomycetota</taxon>
        <taxon>Actinomycetes</taxon>
        <taxon>Nakamurellales</taxon>
        <taxon>Nakamurellaceae</taxon>
        <taxon>Nakamurella</taxon>
    </lineage>
</organism>
<evidence type="ECO:0000256" key="4">
    <source>
        <dbReference type="ARBA" id="ARBA00022692"/>
    </source>
</evidence>
<sequence>MTDTADDASQDPDPDRIDRTATPLADRADGADHPDVDDDTGAAASRGGEQVDQAPPTRPRRVVRPPRRWPWIVGMVLAVVVLIGGFVTVWWTPLLGLRTVQVSGVQDDVRAQVQAAVDVTAGTPLARIDLDAVSARVADVPSVASVQVSRGWPHALDVQVVARVPVAVTQANGSWWLMDAAGDPYVPVDAAPAGLPVVELATPGAGDPATVAALTVAQALPDGLRTQVAAVAARTAFDVTLRLADGRTVVWGDAADATQTARKIEVLPALLQQDGTVLDVSDPTLVTVR</sequence>
<evidence type="ECO:0000256" key="6">
    <source>
        <dbReference type="ARBA" id="ARBA00023136"/>
    </source>
</evidence>
<proteinExistence type="predicted"/>